<keyword evidence="14" id="KW-1185">Reference proteome</keyword>
<keyword evidence="5" id="KW-0132">Cell division</keyword>
<proteinExistence type="inferred from homology"/>
<evidence type="ECO:0000259" key="11">
    <source>
        <dbReference type="Pfam" id="PF02687"/>
    </source>
</evidence>
<accession>A0ABS1E7T2</accession>
<evidence type="ECO:0000256" key="10">
    <source>
        <dbReference type="SAM" id="Phobius"/>
    </source>
</evidence>
<keyword evidence="8 10" id="KW-0472">Membrane</keyword>
<evidence type="ECO:0000256" key="3">
    <source>
        <dbReference type="ARBA" id="ARBA00021907"/>
    </source>
</evidence>
<comment type="similarity">
    <text evidence="2">Belongs to the ABC-4 integral membrane protein family. FtsX subfamily.</text>
</comment>
<organism evidence="13 14">
    <name type="scientific">Halorhodospira neutriphila</name>
    <dbReference type="NCBI Taxonomy" id="168379"/>
    <lineage>
        <taxon>Bacteria</taxon>
        <taxon>Pseudomonadati</taxon>
        <taxon>Pseudomonadota</taxon>
        <taxon>Gammaproteobacteria</taxon>
        <taxon>Chromatiales</taxon>
        <taxon>Ectothiorhodospiraceae</taxon>
        <taxon>Halorhodospira</taxon>
    </lineage>
</organism>
<dbReference type="Pfam" id="PF02687">
    <property type="entry name" value="FtsX"/>
    <property type="match status" value="1"/>
</dbReference>
<evidence type="ECO:0000313" key="14">
    <source>
        <dbReference type="Proteomes" id="UP000738126"/>
    </source>
</evidence>
<dbReference type="Pfam" id="PF18075">
    <property type="entry name" value="FtsX_ECD"/>
    <property type="match status" value="1"/>
</dbReference>
<evidence type="ECO:0000259" key="12">
    <source>
        <dbReference type="Pfam" id="PF18075"/>
    </source>
</evidence>
<comment type="subcellular location">
    <subcellularLocation>
        <location evidence="1">Cell membrane</location>
        <topology evidence="1">Multi-pass membrane protein</topology>
    </subcellularLocation>
</comment>
<evidence type="ECO:0000256" key="7">
    <source>
        <dbReference type="ARBA" id="ARBA00022989"/>
    </source>
</evidence>
<evidence type="ECO:0000256" key="1">
    <source>
        <dbReference type="ARBA" id="ARBA00004651"/>
    </source>
</evidence>
<evidence type="ECO:0000256" key="4">
    <source>
        <dbReference type="ARBA" id="ARBA00022475"/>
    </source>
</evidence>
<evidence type="ECO:0000313" key="13">
    <source>
        <dbReference type="EMBL" id="MBK1727756.1"/>
    </source>
</evidence>
<keyword evidence="4" id="KW-1003">Cell membrane</keyword>
<dbReference type="PANTHER" id="PTHR47755:SF1">
    <property type="entry name" value="CELL DIVISION PROTEIN FTSX"/>
    <property type="match status" value="1"/>
</dbReference>
<evidence type="ECO:0000256" key="5">
    <source>
        <dbReference type="ARBA" id="ARBA00022618"/>
    </source>
</evidence>
<reference evidence="13 14" key="1">
    <citation type="journal article" date="2020" name="Microorganisms">
        <title>Osmotic Adaptation and Compatible Solute Biosynthesis of Phototrophic Bacteria as Revealed from Genome Analyses.</title>
        <authorList>
            <person name="Imhoff J.F."/>
            <person name="Rahn T."/>
            <person name="Kunzel S."/>
            <person name="Keller A."/>
            <person name="Neulinger S.C."/>
        </authorList>
    </citation>
    <scope>NUCLEOTIDE SEQUENCE [LARGE SCALE GENOMIC DNA]</scope>
    <source>
        <strain evidence="13 14">DSM 15116</strain>
    </source>
</reference>
<sequence length="221" mass="23451">MLGIALALPAAFWVALESAERAAGGWTDGAARISLFLERDTGQAAVEARAAELAARPEIAGTETISPEQALATLRERSDFDAALELLDRNPLPPVIVARVSGERDPGAVAALAERLAEAPYVERMRLDQQWLERLHALVALAERALGVLTALLAVAVVLVVGNTIRLTIESRREEIGIVKLIGGSDGFVRRPFLYEGLGYGLAGGALAWALAEAVAEPLVE</sequence>
<evidence type="ECO:0000256" key="8">
    <source>
        <dbReference type="ARBA" id="ARBA00023136"/>
    </source>
</evidence>
<dbReference type="Gene3D" id="3.30.70.3040">
    <property type="match status" value="1"/>
</dbReference>
<dbReference type="InterPro" id="IPR003838">
    <property type="entry name" value="ABC3_permease_C"/>
</dbReference>
<protein>
    <recommendedName>
        <fullName evidence="3">Cell division protein FtsX</fullName>
    </recommendedName>
</protein>
<keyword evidence="6 10" id="KW-0812">Transmembrane</keyword>
<comment type="caution">
    <text evidence="13">The sequence shown here is derived from an EMBL/GenBank/DDBJ whole genome shotgun (WGS) entry which is preliminary data.</text>
</comment>
<feature type="non-terminal residue" evidence="13">
    <location>
        <position position="221"/>
    </location>
</feature>
<dbReference type="EMBL" id="NRSH01000271">
    <property type="protein sequence ID" value="MBK1727756.1"/>
    <property type="molecule type" value="Genomic_DNA"/>
</dbReference>
<dbReference type="InterPro" id="IPR004513">
    <property type="entry name" value="FtsX"/>
</dbReference>
<dbReference type="InterPro" id="IPR040690">
    <property type="entry name" value="FtsX_ECD"/>
</dbReference>
<evidence type="ECO:0000256" key="2">
    <source>
        <dbReference type="ARBA" id="ARBA00007379"/>
    </source>
</evidence>
<dbReference type="PANTHER" id="PTHR47755">
    <property type="entry name" value="CELL DIVISION PROTEIN FTSX"/>
    <property type="match status" value="1"/>
</dbReference>
<feature type="domain" description="FtsX extracellular" evidence="12">
    <location>
        <begin position="32"/>
        <end position="124"/>
    </location>
</feature>
<evidence type="ECO:0000256" key="9">
    <source>
        <dbReference type="ARBA" id="ARBA00023306"/>
    </source>
</evidence>
<dbReference type="Proteomes" id="UP000738126">
    <property type="component" value="Unassembled WGS sequence"/>
</dbReference>
<gene>
    <name evidence="13" type="ORF">CKO13_12220</name>
</gene>
<name>A0ABS1E7T2_9GAMM</name>
<keyword evidence="9" id="KW-0131">Cell cycle</keyword>
<keyword evidence="7 10" id="KW-1133">Transmembrane helix</keyword>
<evidence type="ECO:0000256" key="6">
    <source>
        <dbReference type="ARBA" id="ARBA00022692"/>
    </source>
</evidence>
<feature type="transmembrane region" description="Helical" evidence="10">
    <location>
        <begin position="145"/>
        <end position="165"/>
    </location>
</feature>
<feature type="domain" description="ABC3 transporter permease C-terminal" evidence="11">
    <location>
        <begin position="148"/>
        <end position="216"/>
    </location>
</feature>